<dbReference type="NCBIfam" id="TIGR01297">
    <property type="entry name" value="CDF"/>
    <property type="match status" value="1"/>
</dbReference>
<evidence type="ECO:0000313" key="11">
    <source>
        <dbReference type="EMBL" id="PAV02910.1"/>
    </source>
</evidence>
<proteinExistence type="inferred from homology"/>
<evidence type="ECO:0000256" key="3">
    <source>
        <dbReference type="ARBA" id="ARBA00022448"/>
    </source>
</evidence>
<sequence>MNNEAKNNLKKGGKAAIYSSLINLLLALVKGVIGFLSGSIALIADSIHSFSDIVASLAVYIGLKLSMRRPDEKFPYGYYKIESFASLIISVIIVITGIEIALDSYNAFLNPSTIEIPLVALFVAALSAVVSFLLARYKQEIGRTIGSQALINDGKHSFIDIFSSIIVFVGILSSYMGYLRIQGISGILVALLIIYLGFKLAKDDILVLLDANMDPEKIEEIKTIAENVAGVEGVHAIKVRRSGPFVFAELHLETKKGLSVENASEITGNIKKAVKGRIKNLDSLTVQIEPFKKERLRVAVLVENKNGLQSDISEHFARAPYILIADVVNGQIISTVVKDNPGTTLEKKKGIETAEFLEKEKVDVLVSTGVGEGPKYVLSDKSIDVMVPRCKNLEEMIMDVYK</sequence>
<feature type="transmembrane region" description="Helical" evidence="7">
    <location>
        <begin position="158"/>
        <end position="175"/>
    </location>
</feature>
<name>A0A2A2H0Q7_METBR</name>
<dbReference type="InterPro" id="IPR027469">
    <property type="entry name" value="Cation_efflux_TMD_sf"/>
</dbReference>
<evidence type="ECO:0000256" key="4">
    <source>
        <dbReference type="ARBA" id="ARBA00022692"/>
    </source>
</evidence>
<evidence type="ECO:0000313" key="12">
    <source>
        <dbReference type="Proteomes" id="UP000217784"/>
    </source>
</evidence>
<dbReference type="PANTHER" id="PTHR43840">
    <property type="entry name" value="MITOCHONDRIAL METAL TRANSPORTER 1-RELATED"/>
    <property type="match status" value="1"/>
</dbReference>
<dbReference type="SUPFAM" id="SSF160240">
    <property type="entry name" value="Cation efflux protein cytoplasmic domain-like"/>
    <property type="match status" value="1"/>
</dbReference>
<protein>
    <submittedName>
        <fullName evidence="11">Cation transporter</fullName>
    </submittedName>
</protein>
<dbReference type="InterPro" id="IPR002524">
    <property type="entry name" value="Cation_efflux"/>
</dbReference>
<dbReference type="EMBL" id="LMVM01000041">
    <property type="protein sequence ID" value="PAV02910.1"/>
    <property type="molecule type" value="Genomic_DNA"/>
</dbReference>
<keyword evidence="4 7" id="KW-0812">Transmembrane</keyword>
<feature type="transmembrane region" description="Helical" evidence="7">
    <location>
        <begin position="114"/>
        <end position="137"/>
    </location>
</feature>
<evidence type="ECO:0000256" key="7">
    <source>
        <dbReference type="SAM" id="Phobius"/>
    </source>
</evidence>
<keyword evidence="12" id="KW-1185">Reference proteome</keyword>
<accession>A0A2A2H0Q7</accession>
<dbReference type="Pfam" id="PF02579">
    <property type="entry name" value="Nitro_FeMo-Co"/>
    <property type="match status" value="1"/>
</dbReference>
<dbReference type="Gene3D" id="3.30.420.130">
    <property type="entry name" value="Dinitrogenase iron-molybdenum cofactor biosynthesis domain"/>
    <property type="match status" value="1"/>
</dbReference>
<evidence type="ECO:0000259" key="8">
    <source>
        <dbReference type="Pfam" id="PF01545"/>
    </source>
</evidence>
<dbReference type="Pfam" id="PF01545">
    <property type="entry name" value="Cation_efflux"/>
    <property type="match status" value="1"/>
</dbReference>
<comment type="similarity">
    <text evidence="2">Belongs to the cation diffusion facilitator (CDF) transporter (TC 2.A.4) family.</text>
</comment>
<dbReference type="Gene3D" id="3.30.70.1350">
    <property type="entry name" value="Cation efflux protein, cytoplasmic domain"/>
    <property type="match status" value="1"/>
</dbReference>
<evidence type="ECO:0000256" key="2">
    <source>
        <dbReference type="ARBA" id="ARBA00008114"/>
    </source>
</evidence>
<dbReference type="FunFam" id="1.20.1510.10:FF:000006">
    <property type="entry name" value="Divalent cation efflux transporter"/>
    <property type="match status" value="1"/>
</dbReference>
<dbReference type="AlphaFoldDB" id="A0A2A2H0Q7"/>
<dbReference type="InterPro" id="IPR058533">
    <property type="entry name" value="Cation_efflux_TM"/>
</dbReference>
<evidence type="ECO:0000259" key="9">
    <source>
        <dbReference type="Pfam" id="PF02579"/>
    </source>
</evidence>
<feature type="transmembrane region" description="Helical" evidence="7">
    <location>
        <begin position="84"/>
        <end position="102"/>
    </location>
</feature>
<keyword evidence="6 7" id="KW-0472">Membrane</keyword>
<keyword evidence="3" id="KW-0813">Transport</keyword>
<feature type="domain" description="Cation efflux protein cytoplasmic" evidence="10">
    <location>
        <begin position="214"/>
        <end position="290"/>
    </location>
</feature>
<dbReference type="OrthoDB" id="8907at2157"/>
<dbReference type="InterPro" id="IPR036837">
    <property type="entry name" value="Cation_efflux_CTD_sf"/>
</dbReference>
<dbReference type="GO" id="GO:0016020">
    <property type="term" value="C:membrane"/>
    <property type="evidence" value="ECO:0007669"/>
    <property type="project" value="UniProtKB-SubCell"/>
</dbReference>
<comment type="caution">
    <text evidence="11">The sequence shown here is derived from an EMBL/GenBank/DDBJ whole genome shotgun (WGS) entry which is preliminary data.</text>
</comment>
<dbReference type="SUPFAM" id="SSF161111">
    <property type="entry name" value="Cation efflux protein transmembrane domain-like"/>
    <property type="match status" value="1"/>
</dbReference>
<feature type="domain" description="Dinitrogenase iron-molybdenum cofactor biosynthesis" evidence="9">
    <location>
        <begin position="309"/>
        <end position="400"/>
    </location>
</feature>
<dbReference type="GO" id="GO:0008324">
    <property type="term" value="F:monoatomic cation transmembrane transporter activity"/>
    <property type="evidence" value="ECO:0007669"/>
    <property type="project" value="InterPro"/>
</dbReference>
<feature type="domain" description="Cation efflux protein transmembrane" evidence="8">
    <location>
        <begin position="17"/>
        <end position="209"/>
    </location>
</feature>
<organism evidence="11 12">
    <name type="scientific">Methanobacterium bryantii</name>
    <dbReference type="NCBI Taxonomy" id="2161"/>
    <lineage>
        <taxon>Archaea</taxon>
        <taxon>Methanobacteriati</taxon>
        <taxon>Methanobacteriota</taxon>
        <taxon>Methanomada group</taxon>
        <taxon>Methanobacteria</taxon>
        <taxon>Methanobacteriales</taxon>
        <taxon>Methanobacteriaceae</taxon>
        <taxon>Methanobacterium</taxon>
    </lineage>
</organism>
<dbReference type="InterPro" id="IPR027470">
    <property type="entry name" value="Cation_efflux_CTD"/>
</dbReference>
<dbReference type="SUPFAM" id="SSF53146">
    <property type="entry name" value="Nitrogenase accessory factor-like"/>
    <property type="match status" value="1"/>
</dbReference>
<reference evidence="11 12" key="1">
    <citation type="journal article" date="2017" name="BMC Genomics">
        <title>Genomic analysis of methanogenic archaea reveals a shift towards energy conservation.</title>
        <authorList>
            <person name="Gilmore S.P."/>
            <person name="Henske J.K."/>
            <person name="Sexton J.A."/>
            <person name="Solomon K.V."/>
            <person name="Seppala S."/>
            <person name="Yoo J.I."/>
            <person name="Huyett L.M."/>
            <person name="Pressman A."/>
            <person name="Cogan J.Z."/>
            <person name="Kivenson V."/>
            <person name="Peng X."/>
            <person name="Tan Y."/>
            <person name="Valentine D.L."/>
            <person name="O'Malley M.A."/>
        </authorList>
    </citation>
    <scope>NUCLEOTIDE SEQUENCE [LARGE SCALE GENOMIC DNA]</scope>
    <source>
        <strain evidence="11 12">M.o.H.</strain>
    </source>
</reference>
<dbReference type="Proteomes" id="UP000217784">
    <property type="component" value="Unassembled WGS sequence"/>
</dbReference>
<evidence type="ECO:0000256" key="1">
    <source>
        <dbReference type="ARBA" id="ARBA00004141"/>
    </source>
</evidence>
<evidence type="ECO:0000259" key="10">
    <source>
        <dbReference type="Pfam" id="PF16916"/>
    </source>
</evidence>
<dbReference type="Gene3D" id="1.20.1510.10">
    <property type="entry name" value="Cation efflux protein transmembrane domain"/>
    <property type="match status" value="1"/>
</dbReference>
<dbReference type="InterPro" id="IPR003731">
    <property type="entry name" value="Di-Nase_FeMo-co_biosynth"/>
</dbReference>
<keyword evidence="5 7" id="KW-1133">Transmembrane helix</keyword>
<dbReference type="PANTHER" id="PTHR43840:SF15">
    <property type="entry name" value="MITOCHONDRIAL METAL TRANSPORTER 1-RELATED"/>
    <property type="match status" value="1"/>
</dbReference>
<evidence type="ECO:0000256" key="5">
    <source>
        <dbReference type="ARBA" id="ARBA00022989"/>
    </source>
</evidence>
<dbReference type="RefSeq" id="WP_069583221.1">
    <property type="nucleotide sequence ID" value="NZ_LMVM01000041.1"/>
</dbReference>
<feature type="transmembrane region" description="Helical" evidence="7">
    <location>
        <begin position="21"/>
        <end position="41"/>
    </location>
</feature>
<evidence type="ECO:0000256" key="6">
    <source>
        <dbReference type="ARBA" id="ARBA00023136"/>
    </source>
</evidence>
<dbReference type="InterPro" id="IPR050291">
    <property type="entry name" value="CDF_Transporter"/>
</dbReference>
<feature type="transmembrane region" description="Helical" evidence="7">
    <location>
        <begin position="47"/>
        <end position="63"/>
    </location>
</feature>
<gene>
    <name evidence="11" type="ORF">ASJ80_03635</name>
</gene>
<comment type="subcellular location">
    <subcellularLocation>
        <location evidence="1">Membrane</location>
        <topology evidence="1">Multi-pass membrane protein</topology>
    </subcellularLocation>
</comment>
<feature type="transmembrane region" description="Helical" evidence="7">
    <location>
        <begin position="181"/>
        <end position="198"/>
    </location>
</feature>
<dbReference type="InterPro" id="IPR036105">
    <property type="entry name" value="DiNase_FeMo-co_biosyn_sf"/>
</dbReference>
<dbReference type="Pfam" id="PF16916">
    <property type="entry name" value="ZT_dimer"/>
    <property type="match status" value="1"/>
</dbReference>